<protein>
    <recommendedName>
        <fullName evidence="3">Spore coat protein</fullName>
    </recommendedName>
</protein>
<dbReference type="EMBL" id="CP000246">
    <property type="protein sequence ID" value="ABG84949.1"/>
    <property type="molecule type" value="Genomic_DNA"/>
</dbReference>
<dbReference type="KEGG" id="cpf:CPF_2485"/>
<evidence type="ECO:0000313" key="2">
    <source>
        <dbReference type="Proteomes" id="UP000001823"/>
    </source>
</evidence>
<dbReference type="PaxDb" id="195103-CPF_2485"/>
<sequence>MSEKLELFLRENNIEVLPRKEIEREKRELRFYDPLEYLNTLSEIHKEFLKEENRIRFKFRNDIWKQVQIFKLWSRRVERIEESNGLINKVLDASKKSLECIYNISYKELIRRAMEREEVCIGRIYYEVKNGDKRIFIKNTEDIKFNMVEDDYYNYLKKIRGNYKDELKDLLLEVVEKENLDFKSYVYINSLIQYPYNSMRYLQNNYIKNLKIKSNELEELLVKDYLI</sequence>
<organism evidence="1 2">
    <name type="scientific">Clostridium perfringens (strain ATCC 13124 / DSM 756 / JCM 1290 / NCIMB 6125 / NCTC 8237 / Type A)</name>
    <dbReference type="NCBI Taxonomy" id="195103"/>
    <lineage>
        <taxon>Bacteria</taxon>
        <taxon>Bacillati</taxon>
        <taxon>Bacillota</taxon>
        <taxon>Clostridia</taxon>
        <taxon>Eubacteriales</taxon>
        <taxon>Clostridiaceae</taxon>
        <taxon>Clostridium</taxon>
    </lineage>
</organism>
<name>A0A0H2YVJ9_CLOP1</name>
<dbReference type="Proteomes" id="UP000001823">
    <property type="component" value="Chromosome"/>
</dbReference>
<accession>A0A0H2YVJ9</accession>
<reference evidence="1 2" key="1">
    <citation type="journal article" date="2006" name="Genome Res.">
        <title>Skewed genomic variability in strains of the toxigenic bacterial pathogen, Clostridium perfringens.</title>
        <authorList>
            <person name="Myers G.S."/>
            <person name="Rasko D.A."/>
            <person name="Cheung J.K."/>
            <person name="Ravel J."/>
            <person name="Seshadri R."/>
            <person name="Deboy R.T."/>
            <person name="Ren Q."/>
            <person name="Varga J."/>
            <person name="Awad M.M."/>
            <person name="Brinkac L.M."/>
            <person name="Daugherty S.C."/>
            <person name="Haft D.H."/>
            <person name="Dodson R.J."/>
            <person name="Madupu R."/>
            <person name="Nelson W.C."/>
            <person name="Rosovitz M.J."/>
            <person name="Sullivan S.A."/>
            <person name="Khouri H."/>
            <person name="Dimitrov G.I."/>
            <person name="Watkins K.L."/>
            <person name="Mulligan S."/>
            <person name="Benton J."/>
            <person name="Radune D."/>
            <person name="Fisher D.J."/>
            <person name="Atkins H.S."/>
            <person name="Hiscox T."/>
            <person name="Jost B.H."/>
            <person name="Billington S.J."/>
            <person name="Songer J.G."/>
            <person name="McClane B.A."/>
            <person name="Titball R.W."/>
            <person name="Rood J.I."/>
            <person name="Melville S.B."/>
            <person name="Paulsen I.T."/>
        </authorList>
    </citation>
    <scope>NUCLEOTIDE SEQUENCE [LARGE SCALE GENOMIC DNA]</scope>
    <source>
        <strain evidence="2">ATCC 13124 / DSM 756 / JCM 1290 / NCIMB 6125 / NCTC 8237 / S 107 / Type A</strain>
    </source>
</reference>
<dbReference type="HOGENOM" id="CLU_1218097_0_0_9"/>
<evidence type="ECO:0008006" key="3">
    <source>
        <dbReference type="Google" id="ProtNLM"/>
    </source>
</evidence>
<dbReference type="STRING" id="195103.CPF_2485"/>
<dbReference type="AlphaFoldDB" id="A0A0H2YVJ9"/>
<proteinExistence type="predicted"/>
<evidence type="ECO:0000313" key="1">
    <source>
        <dbReference type="EMBL" id="ABG84949.1"/>
    </source>
</evidence>
<dbReference type="RefSeq" id="WP_011591074.1">
    <property type="nucleotide sequence ID" value="NC_008261.1"/>
</dbReference>
<keyword evidence="2" id="KW-1185">Reference proteome</keyword>
<gene>
    <name evidence="1" type="ordered locus">CPF_2485</name>
</gene>